<evidence type="ECO:0000313" key="2">
    <source>
        <dbReference type="Proteomes" id="UP001597229"/>
    </source>
</evidence>
<dbReference type="EMBL" id="JBHTLX010000024">
    <property type="protein sequence ID" value="MFD1250441.1"/>
    <property type="molecule type" value="Genomic_DNA"/>
</dbReference>
<evidence type="ECO:0000313" key="1">
    <source>
        <dbReference type="EMBL" id="MFD1250441.1"/>
    </source>
</evidence>
<keyword evidence="2" id="KW-1185">Reference proteome</keyword>
<evidence type="ECO:0008006" key="3">
    <source>
        <dbReference type="Google" id="ProtNLM"/>
    </source>
</evidence>
<dbReference type="RefSeq" id="WP_379229215.1">
    <property type="nucleotide sequence ID" value="NZ_JBHTLX010000024.1"/>
</dbReference>
<dbReference type="Proteomes" id="UP001597229">
    <property type="component" value="Unassembled WGS sequence"/>
</dbReference>
<comment type="caution">
    <text evidence="1">The sequence shown here is derived from an EMBL/GenBank/DDBJ whole genome shotgun (WGS) entry which is preliminary data.</text>
</comment>
<organism evidence="1 2">
    <name type="scientific">Nocardioides ginsengisoli</name>
    <dbReference type="NCBI Taxonomy" id="363868"/>
    <lineage>
        <taxon>Bacteria</taxon>
        <taxon>Bacillati</taxon>
        <taxon>Actinomycetota</taxon>
        <taxon>Actinomycetes</taxon>
        <taxon>Propionibacteriales</taxon>
        <taxon>Nocardioidaceae</taxon>
        <taxon>Nocardioides</taxon>
    </lineage>
</organism>
<name>A0ABW3W553_9ACTN</name>
<gene>
    <name evidence="1" type="ORF">ACFQ3F_21800</name>
</gene>
<sequence>MTTAVSGLSELTELVGHALGRAVRLTPHLTAIPYGGLLLQVRDRVPAGAAPAGSPVALARWGVDDATSASILAEASVLAALSSRADRLVVPEVAALTTWHGRPLLVQEWRTAAGPVRAPGARERRAAERSIVALASPAELGRSYADGLRGELRELEHTGFADQLLATLDRLAERYDLDALPRGGCHGAWSSRTLAAGPGGSVLAWGWDRYRANRPVGFDALHHRLIELRGDSRSPDAGTALVAEAPRLLGRWHGRVVPEASCVARLLLLELAARELREVGPRGAPVSWLADWMAPTVFSA</sequence>
<protein>
    <recommendedName>
        <fullName evidence="3">Aminoglycoside phosphotransferase domain-containing protein</fullName>
    </recommendedName>
</protein>
<proteinExistence type="predicted"/>
<accession>A0ABW3W553</accession>
<reference evidence="2" key="1">
    <citation type="journal article" date="2019" name="Int. J. Syst. Evol. Microbiol.">
        <title>The Global Catalogue of Microorganisms (GCM) 10K type strain sequencing project: providing services to taxonomists for standard genome sequencing and annotation.</title>
        <authorList>
            <consortium name="The Broad Institute Genomics Platform"/>
            <consortium name="The Broad Institute Genome Sequencing Center for Infectious Disease"/>
            <person name="Wu L."/>
            <person name="Ma J."/>
        </authorList>
    </citation>
    <scope>NUCLEOTIDE SEQUENCE [LARGE SCALE GENOMIC DNA]</scope>
    <source>
        <strain evidence="2">CCUG 52478</strain>
    </source>
</reference>